<evidence type="ECO:0000313" key="2">
    <source>
        <dbReference type="EMBL" id="SEQ92999.1"/>
    </source>
</evidence>
<dbReference type="OrthoDB" id="8684708at2"/>
<evidence type="ECO:0000313" key="3">
    <source>
        <dbReference type="Proteomes" id="UP000199572"/>
    </source>
</evidence>
<feature type="domain" description="SnoaL-like" evidence="1">
    <location>
        <begin position="9"/>
        <end position="78"/>
    </location>
</feature>
<dbReference type="RefSeq" id="WP_090880875.1">
    <property type="nucleotide sequence ID" value="NZ_FOGG01000002.1"/>
</dbReference>
<dbReference type="AlphaFoldDB" id="A0A1H9K1P3"/>
<reference evidence="3" key="1">
    <citation type="submission" date="2016-10" db="EMBL/GenBank/DDBJ databases">
        <authorList>
            <person name="Varghese N."/>
            <person name="Submissions S."/>
        </authorList>
    </citation>
    <scope>NUCLEOTIDE SEQUENCE [LARGE SCALE GENOMIC DNA]</scope>
    <source>
        <strain evidence="3">DSM 18610</strain>
    </source>
</reference>
<dbReference type="Proteomes" id="UP000199572">
    <property type="component" value="Unassembled WGS sequence"/>
</dbReference>
<organism evidence="2 3">
    <name type="scientific">Pedobacter rhizosphaerae</name>
    <dbReference type="NCBI Taxonomy" id="390241"/>
    <lineage>
        <taxon>Bacteria</taxon>
        <taxon>Pseudomonadati</taxon>
        <taxon>Bacteroidota</taxon>
        <taxon>Sphingobacteriia</taxon>
        <taxon>Sphingobacteriales</taxon>
        <taxon>Sphingobacteriaceae</taxon>
        <taxon>Pedobacter</taxon>
    </lineage>
</organism>
<name>A0A1H9K1P3_9SPHI</name>
<accession>A0A1H9K1P3</accession>
<evidence type="ECO:0000259" key="1">
    <source>
        <dbReference type="Pfam" id="PF12680"/>
    </source>
</evidence>
<proteinExistence type="predicted"/>
<keyword evidence="3" id="KW-1185">Reference proteome</keyword>
<protein>
    <submittedName>
        <fullName evidence="2">SnoaL-like domain</fullName>
    </submittedName>
</protein>
<dbReference type="Gene3D" id="3.10.450.50">
    <property type="match status" value="1"/>
</dbReference>
<dbReference type="InterPro" id="IPR032710">
    <property type="entry name" value="NTF2-like_dom_sf"/>
</dbReference>
<dbReference type="SUPFAM" id="SSF54427">
    <property type="entry name" value="NTF2-like"/>
    <property type="match status" value="1"/>
</dbReference>
<gene>
    <name evidence="2" type="ORF">SAMN04488023_102177</name>
</gene>
<dbReference type="Pfam" id="PF12680">
    <property type="entry name" value="SnoaL_2"/>
    <property type="match status" value="1"/>
</dbReference>
<dbReference type="EMBL" id="FOGG01000002">
    <property type="protein sequence ID" value="SEQ92999.1"/>
    <property type="molecule type" value="Genomic_DNA"/>
</dbReference>
<dbReference type="InterPro" id="IPR037401">
    <property type="entry name" value="SnoaL-like"/>
</dbReference>
<dbReference type="STRING" id="390241.SAMN04488023_102177"/>
<sequence>MNLPEVIKNLIKAQNAHNPEDYAACFAETAVVHDEGKTHRGKVEIRQWNQHSNQEYQTSLKPQDYDQTKRGDLLTAEVSGDFPGSPAILKFHLTLDNNLISSLKITG</sequence>